<sequence>MTVTDGKSGILATEQEAKDVEAVIPPASPPQELYSVFGARKRYVLTIVLGAASLASPLSANIYFPLLPLLQVQYESSAQAINLTITLYVIVQAIMPIFFGPAADIHGRRPISLLAYCVFALASLGLSVNDLSGRSYPALLLLRALQALGASVCASITYGVISDVCIPAERGSMIGPTISAANVGTVIGPVFGGLIAWSTGSAAWVFITLAIYGVSSAAMIALCFPETARAVVGNGMKGKRLKKTGFWGWVVLGPHWGLRDNEAATIPTESEPKPKRSVNPLACLSLLLWKDTALIVFLSSCNYAVWYTVLASIPHVFSGLYGWSQLLVGLAYLPPTITTLIAGFANGSWTNWRFRRTAQEAGLPCDSHHVDGFPIERARTRGLWPILVGTYAIVASLGWATYARAHVAVLLTLLSVGGFLQALLFFSFNTLLVDVHPDKPSTASAAASLVRSGLSGVGIAILQPMREALGWGGYFTLLAGLICVLQGTGMLVLSKYGQAWREKRRESEMARHDT</sequence>
<comment type="subcellular location">
    <subcellularLocation>
        <location evidence="1">Membrane</location>
        <topology evidence="1">Multi-pass membrane protein</topology>
    </subcellularLocation>
</comment>
<feature type="transmembrane region" description="Helical" evidence="5">
    <location>
        <begin position="281"/>
        <end position="306"/>
    </location>
</feature>
<evidence type="ECO:0000256" key="2">
    <source>
        <dbReference type="ARBA" id="ARBA00022692"/>
    </source>
</evidence>
<dbReference type="Pfam" id="PF07690">
    <property type="entry name" value="MFS_1"/>
    <property type="match status" value="1"/>
</dbReference>
<dbReference type="InterPro" id="IPR020846">
    <property type="entry name" value="MFS_dom"/>
</dbReference>
<feature type="transmembrane region" description="Helical" evidence="5">
    <location>
        <begin position="140"/>
        <end position="161"/>
    </location>
</feature>
<feature type="transmembrane region" description="Helical" evidence="5">
    <location>
        <begin position="203"/>
        <end position="224"/>
    </location>
</feature>
<keyword evidence="3 5" id="KW-1133">Transmembrane helix</keyword>
<keyword evidence="8" id="KW-1185">Reference proteome</keyword>
<feature type="transmembrane region" description="Helical" evidence="5">
    <location>
        <begin position="173"/>
        <end position="197"/>
    </location>
</feature>
<dbReference type="InterPro" id="IPR036259">
    <property type="entry name" value="MFS_trans_sf"/>
</dbReference>
<feature type="transmembrane region" description="Helical" evidence="5">
    <location>
        <begin position="383"/>
        <end position="402"/>
    </location>
</feature>
<dbReference type="SUPFAM" id="SSF103473">
    <property type="entry name" value="MFS general substrate transporter"/>
    <property type="match status" value="1"/>
</dbReference>
<dbReference type="PROSITE" id="PS50850">
    <property type="entry name" value="MFS"/>
    <property type="match status" value="1"/>
</dbReference>
<dbReference type="PANTHER" id="PTHR23502">
    <property type="entry name" value="MAJOR FACILITATOR SUPERFAMILY"/>
    <property type="match status" value="1"/>
</dbReference>
<feature type="transmembrane region" description="Helical" evidence="5">
    <location>
        <begin position="471"/>
        <end position="493"/>
    </location>
</feature>
<evidence type="ECO:0000313" key="7">
    <source>
        <dbReference type="EMBL" id="KAH7304037.1"/>
    </source>
</evidence>
<dbReference type="OrthoDB" id="440553at2759"/>
<name>A0A8K0SES2_9HYPO</name>
<keyword evidence="2 5" id="KW-0812">Transmembrane</keyword>
<evidence type="ECO:0000313" key="8">
    <source>
        <dbReference type="Proteomes" id="UP000813444"/>
    </source>
</evidence>
<dbReference type="Proteomes" id="UP000813444">
    <property type="component" value="Unassembled WGS sequence"/>
</dbReference>
<evidence type="ECO:0000256" key="1">
    <source>
        <dbReference type="ARBA" id="ARBA00004141"/>
    </source>
</evidence>
<accession>A0A8K0SES2</accession>
<evidence type="ECO:0000259" key="6">
    <source>
        <dbReference type="PROSITE" id="PS50850"/>
    </source>
</evidence>
<feature type="transmembrane region" description="Helical" evidence="5">
    <location>
        <begin position="78"/>
        <end position="99"/>
    </location>
</feature>
<feature type="transmembrane region" description="Helical" evidence="5">
    <location>
        <begin position="445"/>
        <end position="465"/>
    </location>
</feature>
<dbReference type="EMBL" id="JAGPNK010000026">
    <property type="protein sequence ID" value="KAH7304037.1"/>
    <property type="molecule type" value="Genomic_DNA"/>
</dbReference>
<proteinExistence type="predicted"/>
<comment type="caution">
    <text evidence="7">The sequence shown here is derived from an EMBL/GenBank/DDBJ whole genome shotgun (WGS) entry which is preliminary data.</text>
</comment>
<evidence type="ECO:0000256" key="3">
    <source>
        <dbReference type="ARBA" id="ARBA00022989"/>
    </source>
</evidence>
<dbReference type="PANTHER" id="PTHR23502:SF151">
    <property type="entry name" value="MAJOR FACILITATOR SUPERFAMILY (MFS) PROFILE DOMAIN-CONTAINING PROTEIN"/>
    <property type="match status" value="1"/>
</dbReference>
<keyword evidence="4 5" id="KW-0472">Membrane</keyword>
<organism evidence="7 8">
    <name type="scientific">Stachybotrys elegans</name>
    <dbReference type="NCBI Taxonomy" id="80388"/>
    <lineage>
        <taxon>Eukaryota</taxon>
        <taxon>Fungi</taxon>
        <taxon>Dikarya</taxon>
        <taxon>Ascomycota</taxon>
        <taxon>Pezizomycotina</taxon>
        <taxon>Sordariomycetes</taxon>
        <taxon>Hypocreomycetidae</taxon>
        <taxon>Hypocreales</taxon>
        <taxon>Stachybotryaceae</taxon>
        <taxon>Stachybotrys</taxon>
    </lineage>
</organism>
<feature type="transmembrane region" description="Helical" evidence="5">
    <location>
        <begin position="43"/>
        <end position="66"/>
    </location>
</feature>
<reference evidence="7" key="1">
    <citation type="journal article" date="2021" name="Nat. Commun.">
        <title>Genetic determinants of endophytism in the Arabidopsis root mycobiome.</title>
        <authorList>
            <person name="Mesny F."/>
            <person name="Miyauchi S."/>
            <person name="Thiergart T."/>
            <person name="Pickel B."/>
            <person name="Atanasova L."/>
            <person name="Karlsson M."/>
            <person name="Huettel B."/>
            <person name="Barry K.W."/>
            <person name="Haridas S."/>
            <person name="Chen C."/>
            <person name="Bauer D."/>
            <person name="Andreopoulos W."/>
            <person name="Pangilinan J."/>
            <person name="LaButti K."/>
            <person name="Riley R."/>
            <person name="Lipzen A."/>
            <person name="Clum A."/>
            <person name="Drula E."/>
            <person name="Henrissat B."/>
            <person name="Kohler A."/>
            <person name="Grigoriev I.V."/>
            <person name="Martin F.M."/>
            <person name="Hacquard S."/>
        </authorList>
    </citation>
    <scope>NUCLEOTIDE SEQUENCE</scope>
    <source>
        <strain evidence="7">MPI-CAGE-CH-0235</strain>
    </source>
</reference>
<dbReference type="AlphaFoldDB" id="A0A8K0SES2"/>
<protein>
    <submittedName>
        <fullName evidence="7">Major facilitator superfamily domain-containing protein</fullName>
    </submittedName>
</protein>
<gene>
    <name evidence="7" type="ORF">B0I35DRAFT_472063</name>
</gene>
<feature type="domain" description="Major facilitator superfamily (MFS) profile" evidence="6">
    <location>
        <begin position="45"/>
        <end position="497"/>
    </location>
</feature>
<dbReference type="Gene3D" id="1.20.1250.20">
    <property type="entry name" value="MFS general substrate transporter like domains"/>
    <property type="match status" value="1"/>
</dbReference>
<evidence type="ECO:0000256" key="4">
    <source>
        <dbReference type="ARBA" id="ARBA00023136"/>
    </source>
</evidence>
<evidence type="ECO:0000256" key="5">
    <source>
        <dbReference type="SAM" id="Phobius"/>
    </source>
</evidence>
<dbReference type="GO" id="GO:0005886">
    <property type="term" value="C:plasma membrane"/>
    <property type="evidence" value="ECO:0007669"/>
    <property type="project" value="TreeGrafter"/>
</dbReference>
<dbReference type="InterPro" id="IPR011701">
    <property type="entry name" value="MFS"/>
</dbReference>
<dbReference type="GO" id="GO:0022857">
    <property type="term" value="F:transmembrane transporter activity"/>
    <property type="evidence" value="ECO:0007669"/>
    <property type="project" value="InterPro"/>
</dbReference>
<feature type="transmembrane region" description="Helical" evidence="5">
    <location>
        <begin position="326"/>
        <end position="346"/>
    </location>
</feature>
<feature type="transmembrane region" description="Helical" evidence="5">
    <location>
        <begin position="111"/>
        <end position="128"/>
    </location>
</feature>
<feature type="transmembrane region" description="Helical" evidence="5">
    <location>
        <begin position="408"/>
        <end position="433"/>
    </location>
</feature>